<gene>
    <name evidence="1" type="ORF">HRG_01246</name>
</gene>
<protein>
    <recommendedName>
        <fullName evidence="3">Fungal N-terminal domain-containing protein</fullName>
    </recommendedName>
</protein>
<keyword evidence="2" id="KW-1185">Reference proteome</keyword>
<evidence type="ECO:0008006" key="3">
    <source>
        <dbReference type="Google" id="ProtNLM"/>
    </source>
</evidence>
<dbReference type="EMBL" id="JAIZPD010000001">
    <property type="protein sequence ID" value="KAH0968604.1"/>
    <property type="molecule type" value="Genomic_DNA"/>
</dbReference>
<name>A0A9P8N8C7_9HYPO</name>
<proteinExistence type="predicted"/>
<dbReference type="RefSeq" id="XP_044726117.1">
    <property type="nucleotide sequence ID" value="XM_044859717.1"/>
</dbReference>
<evidence type="ECO:0000313" key="2">
    <source>
        <dbReference type="Proteomes" id="UP000824596"/>
    </source>
</evidence>
<dbReference type="Proteomes" id="UP000824596">
    <property type="component" value="Unassembled WGS sequence"/>
</dbReference>
<evidence type="ECO:0000313" key="1">
    <source>
        <dbReference type="EMBL" id="KAH0968604.1"/>
    </source>
</evidence>
<comment type="caution">
    <text evidence="1">The sequence shown here is derived from an EMBL/GenBank/DDBJ whole genome shotgun (WGS) entry which is preliminary data.</text>
</comment>
<dbReference type="GeneID" id="68350375"/>
<sequence>MAWALAEVTDVRSTIARLQSLIQHIESVPNATRSRVGVQHTAVAVAELIDSFDHLASLLKHVSLSNPAALKTWDQIHWARKQDDVAKAVLRIQTHKRSITLMLNILQCESDIVAVESRATLKNKINTKSKKARLSHLRL</sequence>
<accession>A0A9P8N8C7</accession>
<reference evidence="1" key="1">
    <citation type="submission" date="2021-09" db="EMBL/GenBank/DDBJ databases">
        <title>A high-quality genome of the endoparasitic fungus Hirsutella rhossiliensis with a comparison of Hirsutella genomes reveals transposable elements contributing to genome size variation.</title>
        <authorList>
            <person name="Lin R."/>
            <person name="Jiao Y."/>
            <person name="Sun X."/>
            <person name="Ling J."/>
            <person name="Xie B."/>
            <person name="Cheng X."/>
        </authorList>
    </citation>
    <scope>NUCLEOTIDE SEQUENCE</scope>
    <source>
        <strain evidence="1">HR02</strain>
    </source>
</reference>
<organism evidence="1 2">
    <name type="scientific">Hirsutella rhossiliensis</name>
    <dbReference type="NCBI Taxonomy" id="111463"/>
    <lineage>
        <taxon>Eukaryota</taxon>
        <taxon>Fungi</taxon>
        <taxon>Dikarya</taxon>
        <taxon>Ascomycota</taxon>
        <taxon>Pezizomycotina</taxon>
        <taxon>Sordariomycetes</taxon>
        <taxon>Hypocreomycetidae</taxon>
        <taxon>Hypocreales</taxon>
        <taxon>Ophiocordycipitaceae</taxon>
        <taxon>Hirsutella</taxon>
    </lineage>
</organism>
<dbReference type="OrthoDB" id="19923at2759"/>
<dbReference type="AlphaFoldDB" id="A0A9P8N8C7"/>